<dbReference type="AlphaFoldDB" id="A0A5J4YKX5"/>
<dbReference type="Proteomes" id="UP000324585">
    <property type="component" value="Unassembled WGS sequence"/>
</dbReference>
<sequence length="545" mass="60609">MAFTWHPNAKLKPGSVTHKEDLGTSHQILKFATIARAFLHELPERGGAASASTADEHAAEGPGALACAEPSAAFADSDVRTQTPFAFPVRVLSVATDVLHGWLRGLGSVIMTGVQLAESNNKAWRNHVDTEMEGYAAQTVPAGCEEIHLGGSRRPRKIFNSSRSQPIRCLRGAISSKVGMAGRFEILEPPGATEDGEYHGLEPLLVYLLQNAGDKNTTTFFVYVTRLDESRNDHVEHMCMQGIERYLGNDVWQRCLLLFTFAAALPPRGISYAEYVRGRRDYMSLLLRSVAGSSVPYRSLQSQNSPEESLSSISSFSGLHGTALDSSTFHWMPCSRVCLVDVSVGEASRLPDGTEWRTQLRAHLEVLLVELARGPHWQVPDRSPSPEDIAQDRKHLIIVCAELVFMVTMIIVSVPMRKHLERRRIEKEDSAQIDHFYAPGHRPEKDDKADEEQSEGDVVPYVKPSRAELRAEALRCIEEFKQQQNGRIGGRAAGDEEGAPFRIDEEDQADGGYLSGEKRPLRRDPQDLYRRFQLQQLPSADQDDS</sequence>
<feature type="region of interest" description="Disordered" evidence="1">
    <location>
        <begin position="431"/>
        <end position="459"/>
    </location>
</feature>
<proteinExistence type="predicted"/>
<comment type="caution">
    <text evidence="3">The sequence shown here is derived from an EMBL/GenBank/DDBJ whole genome shotgun (WGS) entry which is preliminary data.</text>
</comment>
<organism evidence="3 4">
    <name type="scientific">Porphyridium purpureum</name>
    <name type="common">Red alga</name>
    <name type="synonym">Porphyridium cruentum</name>
    <dbReference type="NCBI Taxonomy" id="35688"/>
    <lineage>
        <taxon>Eukaryota</taxon>
        <taxon>Rhodophyta</taxon>
        <taxon>Bangiophyceae</taxon>
        <taxon>Porphyridiales</taxon>
        <taxon>Porphyridiaceae</taxon>
        <taxon>Porphyridium</taxon>
    </lineage>
</organism>
<reference evidence="4" key="1">
    <citation type="journal article" date="2019" name="Nat. Commun.">
        <title>Expansion of phycobilisome linker gene families in mesophilic red algae.</title>
        <authorList>
            <person name="Lee J."/>
            <person name="Kim D."/>
            <person name="Bhattacharya D."/>
            <person name="Yoon H.S."/>
        </authorList>
    </citation>
    <scope>NUCLEOTIDE SEQUENCE [LARGE SCALE GENOMIC DNA]</scope>
    <source>
        <strain evidence="4">CCMP 1328</strain>
    </source>
</reference>
<feature type="transmembrane region" description="Helical" evidence="2">
    <location>
        <begin position="395"/>
        <end position="414"/>
    </location>
</feature>
<keyword evidence="2" id="KW-1133">Transmembrane helix</keyword>
<accession>A0A5J4YKX5</accession>
<feature type="region of interest" description="Disordered" evidence="1">
    <location>
        <begin position="484"/>
        <end position="524"/>
    </location>
</feature>
<protein>
    <submittedName>
        <fullName evidence="3">Uncharacterized protein</fullName>
    </submittedName>
</protein>
<evidence type="ECO:0000256" key="2">
    <source>
        <dbReference type="SAM" id="Phobius"/>
    </source>
</evidence>
<evidence type="ECO:0000256" key="1">
    <source>
        <dbReference type="SAM" id="MobiDB-lite"/>
    </source>
</evidence>
<dbReference type="OrthoDB" id="8954335at2759"/>
<evidence type="ECO:0000313" key="4">
    <source>
        <dbReference type="Proteomes" id="UP000324585"/>
    </source>
</evidence>
<gene>
    <name evidence="3" type="ORF">FVE85_2555</name>
</gene>
<evidence type="ECO:0000313" key="3">
    <source>
        <dbReference type="EMBL" id="KAA8491540.1"/>
    </source>
</evidence>
<keyword evidence="4" id="KW-1185">Reference proteome</keyword>
<dbReference type="Gene3D" id="3.40.50.300">
    <property type="entry name" value="P-loop containing nucleotide triphosphate hydrolases"/>
    <property type="match status" value="1"/>
</dbReference>
<name>A0A5J4YKX5_PORPP</name>
<dbReference type="EMBL" id="VRMN01000013">
    <property type="protein sequence ID" value="KAA8491540.1"/>
    <property type="molecule type" value="Genomic_DNA"/>
</dbReference>
<dbReference type="InterPro" id="IPR027417">
    <property type="entry name" value="P-loop_NTPase"/>
</dbReference>
<keyword evidence="2" id="KW-0812">Transmembrane</keyword>
<keyword evidence="2" id="KW-0472">Membrane</keyword>